<keyword evidence="2" id="KW-1185">Reference proteome</keyword>
<dbReference type="RefSeq" id="WP_343917340.1">
    <property type="nucleotide sequence ID" value="NZ_BAAAJT010000002.1"/>
</dbReference>
<protein>
    <recommendedName>
        <fullName evidence="3">Peptide chain release factor 2</fullName>
    </recommendedName>
</protein>
<gene>
    <name evidence="1" type="ORF">ACFSDE_08475</name>
</gene>
<sequence>MTEFETHVQGQLLELRQQLDAAVASDEPDEVASLSFQIDDLQRLSRDQEW</sequence>
<reference evidence="2" key="1">
    <citation type="journal article" date="2019" name="Int. J. Syst. Evol. Microbiol.">
        <title>The Global Catalogue of Microorganisms (GCM) 10K type strain sequencing project: providing services to taxonomists for standard genome sequencing and annotation.</title>
        <authorList>
            <consortium name="The Broad Institute Genomics Platform"/>
            <consortium name="The Broad Institute Genome Sequencing Center for Infectious Disease"/>
            <person name="Wu L."/>
            <person name="Ma J."/>
        </authorList>
    </citation>
    <scope>NUCLEOTIDE SEQUENCE [LARGE SCALE GENOMIC DNA]</scope>
    <source>
        <strain evidence="2">CGMCC 1.12477</strain>
    </source>
</reference>
<evidence type="ECO:0000313" key="2">
    <source>
        <dbReference type="Proteomes" id="UP001597351"/>
    </source>
</evidence>
<dbReference type="Proteomes" id="UP001597351">
    <property type="component" value="Unassembled WGS sequence"/>
</dbReference>
<organism evidence="1 2">
    <name type="scientific">Nocardioides aestuarii</name>
    <dbReference type="NCBI Taxonomy" id="252231"/>
    <lineage>
        <taxon>Bacteria</taxon>
        <taxon>Bacillati</taxon>
        <taxon>Actinomycetota</taxon>
        <taxon>Actinomycetes</taxon>
        <taxon>Propionibacteriales</taxon>
        <taxon>Nocardioidaceae</taxon>
        <taxon>Nocardioides</taxon>
    </lineage>
</organism>
<name>A0ABW4TLP3_9ACTN</name>
<evidence type="ECO:0000313" key="1">
    <source>
        <dbReference type="EMBL" id="MFD1946825.1"/>
    </source>
</evidence>
<accession>A0ABW4TLP3</accession>
<evidence type="ECO:0008006" key="3">
    <source>
        <dbReference type="Google" id="ProtNLM"/>
    </source>
</evidence>
<proteinExistence type="predicted"/>
<comment type="caution">
    <text evidence="1">The sequence shown here is derived from an EMBL/GenBank/DDBJ whole genome shotgun (WGS) entry which is preliminary data.</text>
</comment>
<dbReference type="EMBL" id="JBHUGD010000003">
    <property type="protein sequence ID" value="MFD1946825.1"/>
    <property type="molecule type" value="Genomic_DNA"/>
</dbReference>